<dbReference type="GO" id="GO:0007032">
    <property type="term" value="P:endosome organization"/>
    <property type="evidence" value="ECO:0007669"/>
    <property type="project" value="TreeGrafter"/>
</dbReference>
<comment type="similarity">
    <text evidence="1">Belongs to the strumpellin family.</text>
</comment>
<dbReference type="GO" id="GO:0030041">
    <property type="term" value="P:actin filament polymerization"/>
    <property type="evidence" value="ECO:0007669"/>
    <property type="project" value="TreeGrafter"/>
</dbReference>
<evidence type="ECO:0000313" key="4">
    <source>
        <dbReference type="EMBL" id="EGV91395.1"/>
    </source>
</evidence>
<dbReference type="PANTHER" id="PTHR15691">
    <property type="entry name" value="WASH COMPLEX SUBUNIT 5"/>
    <property type="match status" value="1"/>
</dbReference>
<dbReference type="EMBL" id="JH012704">
    <property type="protein sequence ID" value="EGV91395.1"/>
    <property type="molecule type" value="Genomic_DNA"/>
</dbReference>
<dbReference type="AlphaFoldDB" id="G3IPM2"/>
<sequence>MIRTINIKEEVLITMQIVGDLSFAWQLIDSFTSIMQESIRVNPSMVTKLRATFLKLASALDLPLLRINQANSPDLLSVSQYYSGELVSYVRKVLQIIPESMFTSLLKIIKLQTHDIMEVPTRLDKDKLRDYAQLGPRYEVPESSRFCFQCLKPKPWNIPGLWLLAHPRDQRPP</sequence>
<accession>G3IPM2</accession>
<dbReference type="GO" id="GO:0051125">
    <property type="term" value="P:regulation of actin nucleation"/>
    <property type="evidence" value="ECO:0007669"/>
    <property type="project" value="TreeGrafter"/>
</dbReference>
<dbReference type="eggNOG" id="KOG3666">
    <property type="taxonomic scope" value="Eukaryota"/>
</dbReference>
<dbReference type="Proteomes" id="UP000001075">
    <property type="component" value="Unassembled WGS sequence"/>
</dbReference>
<gene>
    <name evidence="4" type="ORF">I79_025941</name>
</gene>
<organism evidence="4 5">
    <name type="scientific">Cricetulus griseus</name>
    <name type="common">Chinese hamster</name>
    <name type="synonym">Cricetulus barabensis griseus</name>
    <dbReference type="NCBI Taxonomy" id="10029"/>
    <lineage>
        <taxon>Eukaryota</taxon>
        <taxon>Metazoa</taxon>
        <taxon>Chordata</taxon>
        <taxon>Craniata</taxon>
        <taxon>Vertebrata</taxon>
        <taxon>Euteleostomi</taxon>
        <taxon>Mammalia</taxon>
        <taxon>Eutheria</taxon>
        <taxon>Euarchontoglires</taxon>
        <taxon>Glires</taxon>
        <taxon>Rodentia</taxon>
        <taxon>Myomorpha</taxon>
        <taxon>Muroidea</taxon>
        <taxon>Cricetidae</taxon>
        <taxon>Cricetinae</taxon>
        <taxon>Cricetulus</taxon>
    </lineage>
</organism>
<dbReference type="PaxDb" id="10029-XP_007613756.1"/>
<evidence type="ECO:0000313" key="5">
    <source>
        <dbReference type="Proteomes" id="UP000001075"/>
    </source>
</evidence>
<evidence type="ECO:0000256" key="1">
    <source>
        <dbReference type="ARBA" id="ARBA00006224"/>
    </source>
</evidence>
<evidence type="ECO:0000256" key="3">
    <source>
        <dbReference type="ARBA" id="ARBA00029945"/>
    </source>
</evidence>
<proteinExistence type="inferred from homology"/>
<dbReference type="STRING" id="10029.G3IPM2"/>
<evidence type="ECO:0000256" key="2">
    <source>
        <dbReference type="ARBA" id="ARBA00013581"/>
    </source>
</evidence>
<dbReference type="PANTHER" id="PTHR15691:SF6">
    <property type="entry name" value="WASH COMPLEX SUBUNIT 5"/>
    <property type="match status" value="1"/>
</dbReference>
<name>G3IPM2_CRIGR</name>
<dbReference type="GO" id="GO:0140285">
    <property type="term" value="P:endosome fission"/>
    <property type="evidence" value="ECO:0007669"/>
    <property type="project" value="TreeGrafter"/>
</dbReference>
<dbReference type="GO" id="GO:0005768">
    <property type="term" value="C:endosome"/>
    <property type="evidence" value="ECO:0007669"/>
    <property type="project" value="TreeGrafter"/>
</dbReference>
<dbReference type="InterPro" id="IPR019393">
    <property type="entry name" value="WASH_strumpellin"/>
</dbReference>
<dbReference type="Pfam" id="PF10266">
    <property type="entry name" value="Strumpellin"/>
    <property type="match status" value="1"/>
</dbReference>
<dbReference type="InParanoid" id="G3IPM2"/>
<dbReference type="GO" id="GO:0071203">
    <property type="term" value="C:WASH complex"/>
    <property type="evidence" value="ECO:0007669"/>
    <property type="project" value="InterPro"/>
</dbReference>
<dbReference type="OrthoDB" id="565118at2759"/>
<protein>
    <recommendedName>
        <fullName evidence="2">WASH complex subunit 5</fullName>
    </recommendedName>
    <alternativeName>
        <fullName evidence="3">WASH complex subunit strumpellin</fullName>
    </alternativeName>
</protein>
<reference evidence="5" key="1">
    <citation type="journal article" date="2011" name="Nat. Biotechnol.">
        <title>The genomic sequence of the Chinese hamster ovary (CHO)-K1 cell line.</title>
        <authorList>
            <person name="Xu X."/>
            <person name="Nagarajan H."/>
            <person name="Lewis N.E."/>
            <person name="Pan S."/>
            <person name="Cai Z."/>
            <person name="Liu X."/>
            <person name="Chen W."/>
            <person name="Xie M."/>
            <person name="Wang W."/>
            <person name="Hammond S."/>
            <person name="Andersen M.R."/>
            <person name="Neff N."/>
            <person name="Passarelli B."/>
            <person name="Koh W."/>
            <person name="Fan H.C."/>
            <person name="Wang J."/>
            <person name="Gui Y."/>
            <person name="Lee K.H."/>
            <person name="Betenbaugh M.J."/>
            <person name="Quake S.R."/>
            <person name="Famili I."/>
            <person name="Palsson B.O."/>
            <person name="Wang J."/>
        </authorList>
    </citation>
    <scope>NUCLEOTIDE SEQUENCE [LARGE SCALE GENOMIC DNA]</scope>
    <source>
        <strain evidence="5">CHO K1 cell line</strain>
    </source>
</reference>